<feature type="non-terminal residue" evidence="1">
    <location>
        <position position="44"/>
    </location>
</feature>
<feature type="non-terminal residue" evidence="1">
    <location>
        <position position="1"/>
    </location>
</feature>
<gene>
    <name evidence="1" type="ORF">PANDA_018325</name>
</gene>
<reference evidence="1" key="1">
    <citation type="journal article" date="2010" name="Nature">
        <title>The sequence and de novo assembly of the giant panda genome.</title>
        <authorList>
            <person name="Li R."/>
            <person name="Fan W."/>
            <person name="Tian G."/>
            <person name="Zhu H."/>
            <person name="He L."/>
            <person name="Cai J."/>
            <person name="Huang Q."/>
            <person name="Cai Q."/>
            <person name="Li B."/>
            <person name="Bai Y."/>
            <person name="Zhang Z."/>
            <person name="Zhang Y."/>
            <person name="Wang W."/>
            <person name="Li J."/>
            <person name="Wei F."/>
            <person name="Li H."/>
            <person name="Jian M."/>
            <person name="Li J."/>
            <person name="Zhang Z."/>
            <person name="Nielsen R."/>
            <person name="Li D."/>
            <person name="Gu W."/>
            <person name="Yang Z."/>
            <person name="Xuan Z."/>
            <person name="Ryder O.A."/>
            <person name="Leung F.C."/>
            <person name="Zhou Y."/>
            <person name="Cao J."/>
            <person name="Sun X."/>
            <person name="Fu Y."/>
            <person name="Fang X."/>
            <person name="Guo X."/>
            <person name="Wang B."/>
            <person name="Hou R."/>
            <person name="Shen F."/>
            <person name="Mu B."/>
            <person name="Ni P."/>
            <person name="Lin R."/>
            <person name="Qian W."/>
            <person name="Wang G."/>
            <person name="Yu C."/>
            <person name="Nie W."/>
            <person name="Wang J."/>
            <person name="Wu Z."/>
            <person name="Liang H."/>
            <person name="Min J."/>
            <person name="Wu Q."/>
            <person name="Cheng S."/>
            <person name="Ruan J."/>
            <person name="Wang M."/>
            <person name="Shi Z."/>
            <person name="Wen M."/>
            <person name="Liu B."/>
            <person name="Ren X."/>
            <person name="Zheng H."/>
            <person name="Dong D."/>
            <person name="Cook K."/>
            <person name="Shan G."/>
            <person name="Zhang H."/>
            <person name="Kosiol C."/>
            <person name="Xie X."/>
            <person name="Lu Z."/>
            <person name="Zheng H."/>
            <person name="Li Y."/>
            <person name="Steiner C.C."/>
            <person name="Lam T.T."/>
            <person name="Lin S."/>
            <person name="Zhang Q."/>
            <person name="Li G."/>
            <person name="Tian J."/>
            <person name="Gong T."/>
            <person name="Liu H."/>
            <person name="Zhang D."/>
            <person name="Fang L."/>
            <person name="Ye C."/>
            <person name="Zhang J."/>
            <person name="Hu W."/>
            <person name="Xu A."/>
            <person name="Ren Y."/>
            <person name="Zhang G."/>
            <person name="Bruford M.W."/>
            <person name="Li Q."/>
            <person name="Ma L."/>
            <person name="Guo Y."/>
            <person name="An N."/>
            <person name="Hu Y."/>
            <person name="Zheng Y."/>
            <person name="Shi Y."/>
            <person name="Li Z."/>
            <person name="Liu Q."/>
            <person name="Chen Y."/>
            <person name="Zhao J."/>
            <person name="Qu N."/>
            <person name="Zhao S."/>
            <person name="Tian F."/>
            <person name="Wang X."/>
            <person name="Wang H."/>
            <person name="Xu L."/>
            <person name="Liu X."/>
            <person name="Vinar T."/>
            <person name="Wang Y."/>
            <person name="Lam T.W."/>
            <person name="Yiu S.M."/>
            <person name="Liu S."/>
            <person name="Zhang H."/>
            <person name="Li D."/>
            <person name="Huang Y."/>
            <person name="Wang X."/>
            <person name="Yang G."/>
            <person name="Jiang Z."/>
            <person name="Wang J."/>
            <person name="Qin N."/>
            <person name="Li L."/>
            <person name="Li J."/>
            <person name="Bolund L."/>
            <person name="Kristiansen K."/>
            <person name="Wong G.K."/>
            <person name="Olson M."/>
            <person name="Zhang X."/>
            <person name="Li S."/>
            <person name="Yang H."/>
            <person name="Wang J."/>
            <person name="Wang J."/>
        </authorList>
    </citation>
    <scope>NUCLEOTIDE SEQUENCE [LARGE SCALE GENOMIC DNA]</scope>
</reference>
<name>D2HZR6_AILME</name>
<protein>
    <submittedName>
        <fullName evidence="1">Uncharacterized protein</fullName>
    </submittedName>
</protein>
<dbReference type="AlphaFoldDB" id="D2HZR6"/>
<sequence length="44" mass="5512">RINLQTKKCKQRGKGEQRENRLKWLTKERKKTCLQKMEKLKLRR</sequence>
<organism evidence="1">
    <name type="scientific">Ailuropoda melanoleuca</name>
    <name type="common">Giant panda</name>
    <dbReference type="NCBI Taxonomy" id="9646"/>
    <lineage>
        <taxon>Eukaryota</taxon>
        <taxon>Metazoa</taxon>
        <taxon>Chordata</taxon>
        <taxon>Craniata</taxon>
        <taxon>Vertebrata</taxon>
        <taxon>Euteleostomi</taxon>
        <taxon>Mammalia</taxon>
        <taxon>Eutheria</taxon>
        <taxon>Laurasiatheria</taxon>
        <taxon>Carnivora</taxon>
        <taxon>Caniformia</taxon>
        <taxon>Ursidae</taxon>
        <taxon>Ailuropoda</taxon>
    </lineage>
</organism>
<proteinExistence type="predicted"/>
<dbReference type="InParanoid" id="D2HZR6"/>
<accession>D2HZR6</accession>
<dbReference type="EMBL" id="GL193825">
    <property type="protein sequence ID" value="EFB20752.1"/>
    <property type="molecule type" value="Genomic_DNA"/>
</dbReference>
<evidence type="ECO:0000313" key="1">
    <source>
        <dbReference type="EMBL" id="EFB20752.1"/>
    </source>
</evidence>